<proteinExistence type="predicted"/>
<dbReference type="PANTHER" id="PTHR43798:SF33">
    <property type="entry name" value="HYDROLASE, PUTATIVE (AFU_ORTHOLOGUE AFUA_2G14860)-RELATED"/>
    <property type="match status" value="1"/>
</dbReference>
<dbReference type="InterPro" id="IPR050266">
    <property type="entry name" value="AB_hydrolase_sf"/>
</dbReference>
<evidence type="ECO:0000259" key="1">
    <source>
        <dbReference type="Pfam" id="PF00561"/>
    </source>
</evidence>
<dbReference type="Gene3D" id="3.40.50.1820">
    <property type="entry name" value="alpha/beta hydrolase"/>
    <property type="match status" value="1"/>
</dbReference>
<accession>A0A328BUW9</accession>
<dbReference type="Pfam" id="PF00561">
    <property type="entry name" value="Abhydrolase_1"/>
    <property type="match status" value="1"/>
</dbReference>
<dbReference type="AlphaFoldDB" id="A0A328BUW9"/>
<dbReference type="GO" id="GO:0016787">
    <property type="term" value="F:hydrolase activity"/>
    <property type="evidence" value="ECO:0007669"/>
    <property type="project" value="UniProtKB-KW"/>
</dbReference>
<dbReference type="EMBL" id="QHKM01000001">
    <property type="protein sequence ID" value="RAK70485.1"/>
    <property type="molecule type" value="Genomic_DNA"/>
</dbReference>
<protein>
    <submittedName>
        <fullName evidence="2">Alpha/beta hydrolase</fullName>
    </submittedName>
</protein>
<gene>
    <name evidence="2" type="ORF">DLM85_06535</name>
</gene>
<keyword evidence="2" id="KW-0378">Hydrolase</keyword>
<dbReference type="GO" id="GO:0016020">
    <property type="term" value="C:membrane"/>
    <property type="evidence" value="ECO:0007669"/>
    <property type="project" value="TreeGrafter"/>
</dbReference>
<organism evidence="2 3">
    <name type="scientific">Hymenobacter edaphi</name>
    <dbReference type="NCBI Taxonomy" id="2211146"/>
    <lineage>
        <taxon>Bacteria</taxon>
        <taxon>Pseudomonadati</taxon>
        <taxon>Bacteroidota</taxon>
        <taxon>Cytophagia</taxon>
        <taxon>Cytophagales</taxon>
        <taxon>Hymenobacteraceae</taxon>
        <taxon>Hymenobacter</taxon>
    </lineage>
</organism>
<dbReference type="InterPro" id="IPR000073">
    <property type="entry name" value="AB_hydrolase_1"/>
</dbReference>
<name>A0A328BUW9_9BACT</name>
<evidence type="ECO:0000313" key="2">
    <source>
        <dbReference type="EMBL" id="RAK70485.1"/>
    </source>
</evidence>
<comment type="caution">
    <text evidence="2">The sequence shown here is derived from an EMBL/GenBank/DDBJ whole genome shotgun (WGS) entry which is preliminary data.</text>
</comment>
<dbReference type="RefSeq" id="WP_111477235.1">
    <property type="nucleotide sequence ID" value="NZ_QHKM01000001.1"/>
</dbReference>
<dbReference type="InterPro" id="IPR029058">
    <property type="entry name" value="AB_hydrolase_fold"/>
</dbReference>
<sequence length="238" mass="25765">MKPTLLLLHGALGSARQLQPLAERLAADFEVHTFSFGGHGGQPLDAARFTMTHFAAEISYFLAEHRLDQVHVFGYSMGGYAAVLSAASDPGRIRSITTLGTKFDWSPETAEAETRLLDAAKMQAKVPQFVEQLQHTHAPTEWTAVVDATAAMMRELGSTPVLNELNLSQLTIPVQVLVGALDKTAGVEASRQFAAYLPNATFEVLPDTPHPLERVDAAALALRIREFVGATDFASPTR</sequence>
<dbReference type="PANTHER" id="PTHR43798">
    <property type="entry name" value="MONOACYLGLYCEROL LIPASE"/>
    <property type="match status" value="1"/>
</dbReference>
<keyword evidence="3" id="KW-1185">Reference proteome</keyword>
<reference evidence="3" key="1">
    <citation type="submission" date="2018-05" db="EMBL/GenBank/DDBJ databases">
        <authorList>
            <person name="Nie L."/>
        </authorList>
    </citation>
    <scope>NUCLEOTIDE SEQUENCE [LARGE SCALE GENOMIC DNA]</scope>
    <source>
        <strain evidence="3">NL</strain>
    </source>
</reference>
<dbReference type="SUPFAM" id="SSF53474">
    <property type="entry name" value="alpha/beta-Hydrolases"/>
    <property type="match status" value="1"/>
</dbReference>
<dbReference type="OrthoDB" id="9791779at2"/>
<feature type="domain" description="AB hydrolase-1" evidence="1">
    <location>
        <begin position="3"/>
        <end position="113"/>
    </location>
</feature>
<evidence type="ECO:0000313" key="3">
    <source>
        <dbReference type="Proteomes" id="UP000248553"/>
    </source>
</evidence>
<dbReference type="Proteomes" id="UP000248553">
    <property type="component" value="Unassembled WGS sequence"/>
</dbReference>